<dbReference type="GO" id="GO:0016485">
    <property type="term" value="P:protein processing"/>
    <property type="evidence" value="ECO:0007669"/>
    <property type="project" value="InterPro"/>
</dbReference>
<dbReference type="SUPFAM" id="SSF53187">
    <property type="entry name" value="Zn-dependent exopeptidases"/>
    <property type="match status" value="1"/>
</dbReference>
<dbReference type="AlphaFoldDB" id="A0A8T0HXI1"/>
<dbReference type="Gene3D" id="3.40.630.10">
    <property type="entry name" value="Zn peptidases"/>
    <property type="match status" value="1"/>
</dbReference>
<dbReference type="GO" id="GO:0005886">
    <property type="term" value="C:plasma membrane"/>
    <property type="evidence" value="ECO:0007669"/>
    <property type="project" value="TreeGrafter"/>
</dbReference>
<dbReference type="PANTHER" id="PTHR21092">
    <property type="entry name" value="NICASTRIN"/>
    <property type="match status" value="1"/>
</dbReference>
<dbReference type="InterPro" id="IPR008710">
    <property type="entry name" value="Nicastrin"/>
</dbReference>
<comment type="caution">
    <text evidence="1">The sequence shown here is derived from an EMBL/GenBank/DDBJ whole genome shotgun (WGS) entry which is preliminary data.</text>
</comment>
<dbReference type="Proteomes" id="UP000822688">
    <property type="component" value="Chromosome 5"/>
</dbReference>
<evidence type="ECO:0000313" key="2">
    <source>
        <dbReference type="Proteomes" id="UP000822688"/>
    </source>
</evidence>
<sequence length="492" mass="52691">MVLGRELADLGLMHDVGSMDMQQESTVLAQKLASENADNGFKRPTNAVEFGDIMQTTKSETYTSESCLRDLSCLPLGGYSVMSTFPAVNVSAPVTKPVVVAMASMDAATFFRDVAPGADSPMSGVLALLAAVDALSRIDGFNEFPKRLVVLVFTGEARGYLGSRQFLAQLKKGNFVDYGLTTSSIKQVVEVGSVGQASQSTFFAHKQATAASASTQQILESLRLSAAATSSTVKLANAANPGIPPSSLMTFVHNDPSVAGVVLEEFDTAFSNKFYHSQYDDKSNVNTTAIAAAASILARTLVMLASDNTDSPILKSIQVNTSLVEELVECFSTTSPGMRCRLVESLMTASQDSVSRYVGVFQADPSVLPNSTPEIISDTTRFVWNFLADRTSLQRENLPANCTSVCKNPEEVCVGATKSQQGQCRASATRYVNIATESESDLGSKCIRLTFFLLCYQICTCIFSSITIERILVGTTPYRGWGQDGSSGPSVY</sequence>
<proteinExistence type="predicted"/>
<dbReference type="EMBL" id="CM026425">
    <property type="protein sequence ID" value="KAG0575586.1"/>
    <property type="molecule type" value="Genomic_DNA"/>
</dbReference>
<evidence type="ECO:0000313" key="1">
    <source>
        <dbReference type="EMBL" id="KAG0575586.1"/>
    </source>
</evidence>
<accession>A0A8T0HXI1</accession>
<reference evidence="1" key="1">
    <citation type="submission" date="2020-06" db="EMBL/GenBank/DDBJ databases">
        <title>WGS assembly of Ceratodon purpureus strain R40.</title>
        <authorList>
            <person name="Carey S.B."/>
            <person name="Jenkins J."/>
            <person name="Shu S."/>
            <person name="Lovell J.T."/>
            <person name="Sreedasyam A."/>
            <person name="Maumus F."/>
            <person name="Tiley G.P."/>
            <person name="Fernandez-Pozo N."/>
            <person name="Barry K."/>
            <person name="Chen C."/>
            <person name="Wang M."/>
            <person name="Lipzen A."/>
            <person name="Daum C."/>
            <person name="Saski C.A."/>
            <person name="Payton A.C."/>
            <person name="Mcbreen J.C."/>
            <person name="Conrad R.E."/>
            <person name="Kollar L.M."/>
            <person name="Olsson S."/>
            <person name="Huttunen S."/>
            <person name="Landis J.B."/>
            <person name="Wickett N.J."/>
            <person name="Johnson M.G."/>
            <person name="Rensing S.A."/>
            <person name="Grimwood J."/>
            <person name="Schmutz J."/>
            <person name="Mcdaniel S.F."/>
        </authorList>
    </citation>
    <scope>NUCLEOTIDE SEQUENCE</scope>
    <source>
        <strain evidence="1">R40</strain>
    </source>
</reference>
<evidence type="ECO:0008006" key="3">
    <source>
        <dbReference type="Google" id="ProtNLM"/>
    </source>
</evidence>
<name>A0A8T0HXI1_CERPU</name>
<dbReference type="PANTHER" id="PTHR21092:SF0">
    <property type="entry name" value="NICASTRIN"/>
    <property type="match status" value="1"/>
</dbReference>
<protein>
    <recommendedName>
        <fullName evidence="3">Nicastrin</fullName>
    </recommendedName>
</protein>
<dbReference type="Pfam" id="PF05450">
    <property type="entry name" value="Nicastrin"/>
    <property type="match status" value="1"/>
</dbReference>
<organism evidence="1 2">
    <name type="scientific">Ceratodon purpureus</name>
    <name type="common">Fire moss</name>
    <name type="synonym">Dicranum purpureum</name>
    <dbReference type="NCBI Taxonomy" id="3225"/>
    <lineage>
        <taxon>Eukaryota</taxon>
        <taxon>Viridiplantae</taxon>
        <taxon>Streptophyta</taxon>
        <taxon>Embryophyta</taxon>
        <taxon>Bryophyta</taxon>
        <taxon>Bryophytina</taxon>
        <taxon>Bryopsida</taxon>
        <taxon>Dicranidae</taxon>
        <taxon>Pseudoditrichales</taxon>
        <taxon>Ditrichaceae</taxon>
        <taxon>Ceratodon</taxon>
    </lineage>
</organism>
<keyword evidence="2" id="KW-1185">Reference proteome</keyword>
<gene>
    <name evidence="1" type="ORF">KC19_5G014300</name>
</gene>